<gene>
    <name evidence="1" type="ORF">HYPSUDRAFT_206783</name>
</gene>
<dbReference type="Proteomes" id="UP000054270">
    <property type="component" value="Unassembled WGS sequence"/>
</dbReference>
<dbReference type="AlphaFoldDB" id="A0A0D2M0P8"/>
<protein>
    <submittedName>
        <fullName evidence="1">Uncharacterized protein</fullName>
    </submittedName>
</protein>
<evidence type="ECO:0000313" key="2">
    <source>
        <dbReference type="Proteomes" id="UP000054270"/>
    </source>
</evidence>
<organism evidence="1 2">
    <name type="scientific">Hypholoma sublateritium (strain FD-334 SS-4)</name>
    <dbReference type="NCBI Taxonomy" id="945553"/>
    <lineage>
        <taxon>Eukaryota</taxon>
        <taxon>Fungi</taxon>
        <taxon>Dikarya</taxon>
        <taxon>Basidiomycota</taxon>
        <taxon>Agaricomycotina</taxon>
        <taxon>Agaricomycetes</taxon>
        <taxon>Agaricomycetidae</taxon>
        <taxon>Agaricales</taxon>
        <taxon>Agaricineae</taxon>
        <taxon>Strophariaceae</taxon>
        <taxon>Hypholoma</taxon>
    </lineage>
</organism>
<reference evidence="2" key="1">
    <citation type="submission" date="2014-04" db="EMBL/GenBank/DDBJ databases">
        <title>Evolutionary Origins and Diversification of the Mycorrhizal Mutualists.</title>
        <authorList>
            <consortium name="DOE Joint Genome Institute"/>
            <consortium name="Mycorrhizal Genomics Consortium"/>
            <person name="Kohler A."/>
            <person name="Kuo A."/>
            <person name="Nagy L.G."/>
            <person name="Floudas D."/>
            <person name="Copeland A."/>
            <person name="Barry K.W."/>
            <person name="Cichocki N."/>
            <person name="Veneault-Fourrey C."/>
            <person name="LaButti K."/>
            <person name="Lindquist E.A."/>
            <person name="Lipzen A."/>
            <person name="Lundell T."/>
            <person name="Morin E."/>
            <person name="Murat C."/>
            <person name="Riley R."/>
            <person name="Ohm R."/>
            <person name="Sun H."/>
            <person name="Tunlid A."/>
            <person name="Henrissat B."/>
            <person name="Grigoriev I.V."/>
            <person name="Hibbett D.S."/>
            <person name="Martin F."/>
        </authorList>
    </citation>
    <scope>NUCLEOTIDE SEQUENCE [LARGE SCALE GENOMIC DNA]</scope>
    <source>
        <strain evidence="2">FD-334 SS-4</strain>
    </source>
</reference>
<proteinExistence type="predicted"/>
<name>A0A0D2M0P8_HYPSF</name>
<keyword evidence="2" id="KW-1185">Reference proteome</keyword>
<evidence type="ECO:0000313" key="1">
    <source>
        <dbReference type="EMBL" id="KJA16783.1"/>
    </source>
</evidence>
<dbReference type="EMBL" id="KN817615">
    <property type="protein sequence ID" value="KJA16783.1"/>
    <property type="molecule type" value="Genomic_DNA"/>
</dbReference>
<accession>A0A0D2M0P8</accession>
<sequence>MHLSSAIGVLTYASFVLAAVGSRYLLARQFIDGVIEPVDDTVGDLTSDYCDALDGSSDDMLENENCICTNPNSEALEACGNCVINTERVPNIRVVRAYNAVKSFLKDCENSGNNVADINLVALGAGVSLSADSVESSASSLVVLLDPMTLLSLAILYPLCAAIAASHV</sequence>